<accession>A0A0N4WJD7</accession>
<reference evidence="1 2" key="2">
    <citation type="submission" date="2018-11" db="EMBL/GenBank/DDBJ databases">
        <authorList>
            <consortium name="Pathogen Informatics"/>
        </authorList>
    </citation>
    <scope>NUCLEOTIDE SEQUENCE [LARGE SCALE GENOMIC DNA]</scope>
    <source>
        <strain evidence="1 2">MHpl1</strain>
    </source>
</reference>
<reference evidence="3" key="1">
    <citation type="submission" date="2017-02" db="UniProtKB">
        <authorList>
            <consortium name="WormBaseParasite"/>
        </authorList>
    </citation>
    <scope>IDENTIFICATION</scope>
</reference>
<evidence type="ECO:0000313" key="3">
    <source>
        <dbReference type="WBParaSite" id="HPLM_0001112101-mRNA-1"/>
    </source>
</evidence>
<dbReference type="EMBL" id="UZAF01017473">
    <property type="protein sequence ID" value="VDO42003.1"/>
    <property type="molecule type" value="Genomic_DNA"/>
</dbReference>
<evidence type="ECO:0000313" key="1">
    <source>
        <dbReference type="EMBL" id="VDO42003.1"/>
    </source>
</evidence>
<dbReference type="WBParaSite" id="HPLM_0001112101-mRNA-1">
    <property type="protein sequence ID" value="HPLM_0001112101-mRNA-1"/>
    <property type="gene ID" value="HPLM_0001112101"/>
</dbReference>
<dbReference type="AlphaFoldDB" id="A0A0N4WJD7"/>
<protein>
    <submittedName>
        <fullName evidence="3">DUF3395 domain-containing protein</fullName>
    </submittedName>
</protein>
<organism evidence="3">
    <name type="scientific">Haemonchus placei</name>
    <name type="common">Barber's pole worm</name>
    <dbReference type="NCBI Taxonomy" id="6290"/>
    <lineage>
        <taxon>Eukaryota</taxon>
        <taxon>Metazoa</taxon>
        <taxon>Ecdysozoa</taxon>
        <taxon>Nematoda</taxon>
        <taxon>Chromadorea</taxon>
        <taxon>Rhabditida</taxon>
        <taxon>Rhabditina</taxon>
        <taxon>Rhabditomorpha</taxon>
        <taxon>Strongyloidea</taxon>
        <taxon>Trichostrongylidae</taxon>
        <taxon>Haemonchus</taxon>
    </lineage>
</organism>
<dbReference type="OrthoDB" id="5838762at2759"/>
<dbReference type="Proteomes" id="UP000268014">
    <property type="component" value="Unassembled WGS sequence"/>
</dbReference>
<name>A0A0N4WJD7_HAEPC</name>
<gene>
    <name evidence="1" type="ORF">HPLM_LOCUS11113</name>
</gene>
<sequence>MQVTAQQTPLPPTSSPFNVNTSLHDDYAVFVFFRLPDDLHEADLGLGIESDENPVVDEPLAPCNEVGVAIPIYVKTTDKVEKIYMEAAITKAINRGSLRGKAFYHKGRRLYPEDVIGDVGIAFYDTVRLKVRLVLIVLPKILVPLRKPD</sequence>
<evidence type="ECO:0000313" key="2">
    <source>
        <dbReference type="Proteomes" id="UP000268014"/>
    </source>
</evidence>
<keyword evidence="2" id="KW-1185">Reference proteome</keyword>
<proteinExistence type="predicted"/>